<evidence type="ECO:0000313" key="1">
    <source>
        <dbReference type="EMBL" id="KAL0944844.1"/>
    </source>
</evidence>
<keyword evidence="2" id="KW-1185">Reference proteome</keyword>
<comment type="caution">
    <text evidence="1">The sequence shown here is derived from an EMBL/GenBank/DDBJ whole genome shotgun (WGS) entry which is preliminary data.</text>
</comment>
<reference evidence="1 2" key="1">
    <citation type="journal article" date="2020" name="Phytopathology">
        <title>Genome Sequence Resources of Colletotrichum truncatum, C. plurivorum, C. musicola, and C. sojae: Four Species Pathogenic to Soybean (Glycine max).</title>
        <authorList>
            <person name="Rogerio F."/>
            <person name="Boufleur T.R."/>
            <person name="Ciampi-Guillardi M."/>
            <person name="Sukno S.A."/>
            <person name="Thon M.R."/>
            <person name="Massola Junior N.S."/>
            <person name="Baroncelli R."/>
        </authorList>
    </citation>
    <scope>NUCLEOTIDE SEQUENCE [LARGE SCALE GENOMIC DNA]</scope>
    <source>
        <strain evidence="1 2">CMES1059</strain>
    </source>
</reference>
<gene>
    <name evidence="1" type="ORF">CTRU02_202731</name>
</gene>
<evidence type="ECO:0000313" key="2">
    <source>
        <dbReference type="Proteomes" id="UP000805649"/>
    </source>
</evidence>
<proteinExistence type="predicted"/>
<protein>
    <submittedName>
        <fullName evidence="1">MFS multidrug transporter</fullName>
    </submittedName>
</protein>
<sequence length="545" mass="57780">MALQSESAGDAPEKEDLRQGAAEEGSTTAGEGDAEEEEYITGVKLWLILGALTATTFLLLLDMSIVSTAVPKITTTFNSLSHVGWYGAAYNLCGAALQPLAGKLYTHLRSKWTYLCFLFLFEIGSLICGLATSSNMLIVGRAVAGMGSAGLLNGALTIVAYTVPLHKRPLITGILMGISNMGVVSGPLVGGALTEYSTWRWCFYINLPIGGAVAVLLAMIHIPDKIATPLPLLKIPPRLDLPGFVLFAPATIMFLLALQFGGSEHAWDSSVIIGLFVGAGVAILAFGFWERRVGDDDAMIPLGLFRRRVFWTSALVGAFNFSVTLVGSYYLPMYFQSVRGKSPFNGGVAYLPSVLSQLVAAVVTGALTTKLGYYLPWVFFGAVFAAVGSGLISTWTPFTAASAWIGYQIILGVGRGSSLQMHIIAIQANVPSSMLSVSMAMLVFSQTLACAVSLTIGELIFSEGLGRNLAKYAPSVDAETVQKAGGTGFRVVVGGDELPGVLKAFSESISEVMCMCAAFSSMVVFLGWGMGWVDIRKKTGKKGEV</sequence>
<dbReference type="EMBL" id="VUJX02000001">
    <property type="protein sequence ID" value="KAL0944844.1"/>
    <property type="molecule type" value="Genomic_DNA"/>
</dbReference>
<dbReference type="Proteomes" id="UP000805649">
    <property type="component" value="Unassembled WGS sequence"/>
</dbReference>
<organism evidence="1 2">
    <name type="scientific">Colletotrichum truncatum</name>
    <name type="common">Anthracnose fungus</name>
    <name type="synonym">Colletotrichum capsici</name>
    <dbReference type="NCBI Taxonomy" id="5467"/>
    <lineage>
        <taxon>Eukaryota</taxon>
        <taxon>Fungi</taxon>
        <taxon>Dikarya</taxon>
        <taxon>Ascomycota</taxon>
        <taxon>Pezizomycotina</taxon>
        <taxon>Sordariomycetes</taxon>
        <taxon>Hypocreomycetidae</taxon>
        <taxon>Glomerellales</taxon>
        <taxon>Glomerellaceae</taxon>
        <taxon>Colletotrichum</taxon>
        <taxon>Colletotrichum truncatum species complex</taxon>
    </lineage>
</organism>
<accession>A0ACC3ZL53</accession>
<name>A0ACC3ZL53_COLTU</name>